<evidence type="ECO:0000256" key="1">
    <source>
        <dbReference type="SAM" id="MobiDB-lite"/>
    </source>
</evidence>
<dbReference type="InterPro" id="IPR039871">
    <property type="entry name" value="FAM8A1"/>
</dbReference>
<dbReference type="OrthoDB" id="10061042at2759"/>
<evidence type="ECO:0000313" key="5">
    <source>
        <dbReference type="WBParaSite" id="ACOC_0000328301-mRNA-1"/>
    </source>
</evidence>
<evidence type="ECO:0000256" key="2">
    <source>
        <dbReference type="SAM" id="Phobius"/>
    </source>
</evidence>
<dbReference type="STRING" id="334426.A0A0R3PGA0"/>
<dbReference type="PANTHER" id="PTHR13659:SF5">
    <property type="entry name" value="PROTEIN FAM8A1"/>
    <property type="match status" value="1"/>
</dbReference>
<keyword evidence="2" id="KW-0812">Transmembrane</keyword>
<organism evidence="5">
    <name type="scientific">Angiostrongylus costaricensis</name>
    <name type="common">Nematode worm</name>
    <dbReference type="NCBI Taxonomy" id="334426"/>
    <lineage>
        <taxon>Eukaryota</taxon>
        <taxon>Metazoa</taxon>
        <taxon>Ecdysozoa</taxon>
        <taxon>Nematoda</taxon>
        <taxon>Chromadorea</taxon>
        <taxon>Rhabditida</taxon>
        <taxon>Rhabditina</taxon>
        <taxon>Rhabditomorpha</taxon>
        <taxon>Strongyloidea</taxon>
        <taxon>Metastrongylidae</taxon>
        <taxon>Angiostrongylus</taxon>
    </lineage>
</organism>
<reference evidence="3 4" key="2">
    <citation type="submission" date="2018-11" db="EMBL/GenBank/DDBJ databases">
        <authorList>
            <consortium name="Pathogen Informatics"/>
        </authorList>
    </citation>
    <scope>NUCLEOTIDE SEQUENCE [LARGE SCALE GENOMIC DNA]</scope>
    <source>
        <strain evidence="3 4">Costa Rica</strain>
    </source>
</reference>
<feature type="transmembrane region" description="Helical" evidence="2">
    <location>
        <begin position="101"/>
        <end position="119"/>
    </location>
</feature>
<protein>
    <submittedName>
        <fullName evidence="5">RDD domain-containing protein</fullName>
    </submittedName>
</protein>
<name>A0A0R3PGA0_ANGCS</name>
<dbReference type="EMBL" id="UYYA01000933">
    <property type="protein sequence ID" value="VDM54869.1"/>
    <property type="molecule type" value="Genomic_DNA"/>
</dbReference>
<proteinExistence type="predicted"/>
<evidence type="ECO:0000313" key="3">
    <source>
        <dbReference type="EMBL" id="VDM54869.1"/>
    </source>
</evidence>
<gene>
    <name evidence="3" type="ORF">ACOC_LOCUS3284</name>
</gene>
<sequence length="225" mass="25617">MLDVHCWQAYQYNMALAAYQNQGLPQPTSTDTFLRRRHEPSVDAAGANNVAADQTQRENPPTFPMPPSAREVSIVRNPNGTDHLTAQFVVASYLRRFTAEVIDFVFAFFIKLILIYCLVEMEFVDLNRFDKLLGSEADLQMLVDITQELFPLELLGKLTCSLLEVDLLFKMSSDSRAMVVFRAMLRSMLKNMLINSLVPFSTVAFAFNYNRAIYDIIARTIVIVE</sequence>
<evidence type="ECO:0000313" key="4">
    <source>
        <dbReference type="Proteomes" id="UP000267027"/>
    </source>
</evidence>
<dbReference type="AlphaFoldDB" id="A0A0R3PGA0"/>
<keyword evidence="2" id="KW-0472">Membrane</keyword>
<feature type="transmembrane region" description="Helical" evidence="2">
    <location>
        <begin position="192"/>
        <end position="209"/>
    </location>
</feature>
<keyword evidence="4" id="KW-1185">Reference proteome</keyword>
<dbReference type="PANTHER" id="PTHR13659">
    <property type="entry name" value="AUTOSOMAL HIGHLY CONSERVED PROTEIN"/>
    <property type="match status" value="1"/>
</dbReference>
<dbReference type="WBParaSite" id="ACOC_0000328301-mRNA-1">
    <property type="protein sequence ID" value="ACOC_0000328301-mRNA-1"/>
    <property type="gene ID" value="ACOC_0000328301"/>
</dbReference>
<feature type="region of interest" description="Disordered" evidence="1">
    <location>
        <begin position="44"/>
        <end position="66"/>
    </location>
</feature>
<accession>A0A0R3PGA0</accession>
<reference evidence="5" key="1">
    <citation type="submission" date="2017-02" db="UniProtKB">
        <authorList>
            <consortium name="WormBaseParasite"/>
        </authorList>
    </citation>
    <scope>IDENTIFICATION</scope>
</reference>
<keyword evidence="2" id="KW-1133">Transmembrane helix</keyword>
<feature type="compositionally biased region" description="Low complexity" evidence="1">
    <location>
        <begin position="44"/>
        <end position="53"/>
    </location>
</feature>
<dbReference type="Proteomes" id="UP000267027">
    <property type="component" value="Unassembled WGS sequence"/>
</dbReference>